<evidence type="ECO:0000256" key="3">
    <source>
        <dbReference type="ARBA" id="ARBA00022840"/>
    </source>
</evidence>
<dbReference type="SUPFAM" id="SSF55874">
    <property type="entry name" value="ATPase domain of HSP90 chaperone/DNA topoisomerase II/histidine kinase"/>
    <property type="match status" value="1"/>
</dbReference>
<keyword evidence="4" id="KW-0143">Chaperone</keyword>
<dbReference type="CDD" id="cd00077">
    <property type="entry name" value="HDc"/>
    <property type="match status" value="1"/>
</dbReference>
<dbReference type="InterPro" id="IPR056471">
    <property type="entry name" value="HD-CE"/>
</dbReference>
<comment type="caution">
    <text evidence="6">The sequence shown here is derived from an EMBL/GenBank/DDBJ whole genome shotgun (WGS) entry which is preliminary data.</text>
</comment>
<dbReference type="SUPFAM" id="SSF109604">
    <property type="entry name" value="HD-domain/PDEase-like"/>
    <property type="match status" value="1"/>
</dbReference>
<dbReference type="InterPro" id="IPR001404">
    <property type="entry name" value="Hsp90_fam"/>
</dbReference>
<evidence type="ECO:0000259" key="5">
    <source>
        <dbReference type="SMART" id="SM00471"/>
    </source>
</evidence>
<evidence type="ECO:0000256" key="1">
    <source>
        <dbReference type="ARBA" id="ARBA00008239"/>
    </source>
</evidence>
<dbReference type="Pfam" id="PF24391">
    <property type="entry name" value="HD-CE"/>
    <property type="match status" value="1"/>
</dbReference>
<dbReference type="GO" id="GO:0005524">
    <property type="term" value="F:ATP binding"/>
    <property type="evidence" value="ECO:0007669"/>
    <property type="project" value="UniProtKB-KW"/>
</dbReference>
<dbReference type="SMART" id="SM00471">
    <property type="entry name" value="HDc"/>
    <property type="match status" value="1"/>
</dbReference>
<dbReference type="InterPro" id="IPR003607">
    <property type="entry name" value="HD/PDEase_dom"/>
</dbReference>
<dbReference type="EMBL" id="JAJNBZ010000021">
    <property type="protein sequence ID" value="MCE5171821.1"/>
    <property type="molecule type" value="Genomic_DNA"/>
</dbReference>
<dbReference type="Proteomes" id="UP001199916">
    <property type="component" value="Unassembled WGS sequence"/>
</dbReference>
<accession>A0ABS8YJ58</accession>
<gene>
    <name evidence="6" type="ORF">LQV63_21310</name>
</gene>
<keyword evidence="7" id="KW-1185">Reference proteome</keyword>
<comment type="similarity">
    <text evidence="1">Belongs to the heat shock protein 90 family.</text>
</comment>
<dbReference type="InterPro" id="IPR020575">
    <property type="entry name" value="Hsp90_N"/>
</dbReference>
<keyword evidence="3 6" id="KW-0067">ATP-binding</keyword>
<reference evidence="6 7" key="1">
    <citation type="submission" date="2021-11" db="EMBL/GenBank/DDBJ databases">
        <title>Draft genome sequence of Paenibacillus profundus YoMME, a new Gram-positive bacteria with exoelectrogenic properties.</title>
        <authorList>
            <person name="Hubenova Y."/>
            <person name="Hubenova E."/>
            <person name="Manasiev Y."/>
            <person name="Peykov S."/>
            <person name="Mitov M."/>
        </authorList>
    </citation>
    <scope>NUCLEOTIDE SEQUENCE [LARGE SCALE GENOMIC DNA]</scope>
    <source>
        <strain evidence="6 7">YoMME</strain>
    </source>
</reference>
<sequence length="844" mass="98711">MNYKNNHNSLIDFEFESNPPKLLKSLKSDNEEFYSGVLNVYKKTKDLLNIRVSQVFKDYTLHNVNHSLRIMYHIEKLIPDLDALSGLEKALLICSALLHDIGMSATEEEINKIKNNELEYKGLSYRVILKKYSGDHETAIQELLRIVHADRSYDYIMEKLKDDLTIPNMNVSYAEDVAIICKSHTKDRTWIENNVKEVGKKGSYDYNSKFCSILLRLGDILDFDVNRTPYKLYESLSLSGISKKEWEQHFVIHNFDKVINDPDSELKYIQFFGTSTNSLIHRKILIYFDWINDEIELANDITCAFEKRYKLNIYHNVKNNITSEGYSIADLRYTVNFKQVTNLLMGEQIYSDKKMGLREVIQNSIDACIVRKEIIERTANLWDDKFIAHISIIISEKDQEVKVIDNGIGMSLAVIKKYFLNVGVSYYRSDDYLMQDLKYQPIGNYGIGFLSCFMLSRIVKIKTRYYNDSNIYELELSKNDEYVSIKNLNEQFNFFGTEITFNFNEFMEVFGYEISSIKEFLEKCFLTDEILFTIINKDDRSQMYIENQLYNSEDASSNEIVIELSDYLYGVHGKVTLKKPSVIFKNNIDSLPYYGDSYFFDGNTLEPLDKNIYQLAHDGMIGIINIPLINDYYEFEKRNEVLDDVEAAVEDYIIKNSTDYLSIFSDYNLYLKATSGVIESGDEIFDGLDFDVLIEYGQDGDASTIVEKTTVYVFDSPKMDKYLILERVNSQRFLNLCELYIKNVLISSFDFKVDYFIKDLIAKPFRVNVDRKIIPNISRDNISKNDENIISSSIYQAICLGFLDYLRDHYVEKELLKNYIKKHHNYKSNFLREEYNCMLDEINI</sequence>
<dbReference type="InterPro" id="IPR036890">
    <property type="entry name" value="HATPase_C_sf"/>
</dbReference>
<dbReference type="Pfam" id="PF13589">
    <property type="entry name" value="HATPase_c_3"/>
    <property type="match status" value="1"/>
</dbReference>
<evidence type="ECO:0000313" key="6">
    <source>
        <dbReference type="EMBL" id="MCE5171821.1"/>
    </source>
</evidence>
<dbReference type="PRINTS" id="PR00775">
    <property type="entry name" value="HEATSHOCK90"/>
</dbReference>
<evidence type="ECO:0000256" key="4">
    <source>
        <dbReference type="ARBA" id="ARBA00023186"/>
    </source>
</evidence>
<evidence type="ECO:0000256" key="2">
    <source>
        <dbReference type="ARBA" id="ARBA00022741"/>
    </source>
</evidence>
<proteinExistence type="inferred from homology"/>
<keyword evidence="2" id="KW-0547">Nucleotide-binding</keyword>
<organism evidence="6 7">
    <name type="scientific">Paenibacillus profundus</name>
    <dbReference type="NCBI Taxonomy" id="1173085"/>
    <lineage>
        <taxon>Bacteria</taxon>
        <taxon>Bacillati</taxon>
        <taxon>Bacillota</taxon>
        <taxon>Bacilli</taxon>
        <taxon>Bacillales</taxon>
        <taxon>Paenibacillaceae</taxon>
        <taxon>Paenibacillus</taxon>
    </lineage>
</organism>
<dbReference type="RefSeq" id="WP_233698180.1">
    <property type="nucleotide sequence ID" value="NZ_JAJNBZ010000021.1"/>
</dbReference>
<feature type="domain" description="HD/PDEase" evidence="5">
    <location>
        <begin position="59"/>
        <end position="165"/>
    </location>
</feature>
<dbReference type="Gene3D" id="3.30.565.10">
    <property type="entry name" value="Histidine kinase-like ATPase, C-terminal domain"/>
    <property type="match status" value="1"/>
</dbReference>
<name>A0ABS8YJ58_9BACL</name>
<dbReference type="Gene3D" id="1.10.3210.10">
    <property type="entry name" value="Hypothetical protein af1432"/>
    <property type="match status" value="1"/>
</dbReference>
<evidence type="ECO:0000313" key="7">
    <source>
        <dbReference type="Proteomes" id="UP001199916"/>
    </source>
</evidence>
<dbReference type="PANTHER" id="PTHR11528">
    <property type="entry name" value="HEAT SHOCK PROTEIN 90 FAMILY MEMBER"/>
    <property type="match status" value="1"/>
</dbReference>
<protein>
    <submittedName>
        <fullName evidence="6">ATP-binding protein</fullName>
    </submittedName>
</protein>